<name>A0A2U2I7G0_9BURK</name>
<comment type="caution">
    <text evidence="1">The sequence shown here is derived from an EMBL/GenBank/DDBJ whole genome shotgun (WGS) entry which is preliminary data.</text>
</comment>
<organism evidence="1 2">
    <name type="scientific">Massilia glaciei</name>
    <dbReference type="NCBI Taxonomy" id="1524097"/>
    <lineage>
        <taxon>Bacteria</taxon>
        <taxon>Pseudomonadati</taxon>
        <taxon>Pseudomonadota</taxon>
        <taxon>Betaproteobacteria</taxon>
        <taxon>Burkholderiales</taxon>
        <taxon>Oxalobacteraceae</taxon>
        <taxon>Telluria group</taxon>
        <taxon>Massilia</taxon>
    </lineage>
</organism>
<dbReference type="Proteomes" id="UP000241421">
    <property type="component" value="Unassembled WGS sequence"/>
</dbReference>
<protein>
    <recommendedName>
        <fullName evidence="3">Autotransporter outer membrane beta-barrel domain-containing protein</fullName>
    </recommendedName>
</protein>
<feature type="non-terminal residue" evidence="1">
    <location>
        <position position="72"/>
    </location>
</feature>
<reference evidence="1 2" key="1">
    <citation type="submission" date="2018-04" db="EMBL/GenBank/DDBJ databases">
        <title>Massilia violaceinigra sp. nov., a novel purple-pigmented bacterium isolated from Tianshan glacier, Xinjiang, China.</title>
        <authorList>
            <person name="Wang H."/>
        </authorList>
    </citation>
    <scope>NUCLEOTIDE SEQUENCE [LARGE SCALE GENOMIC DNA]</scope>
    <source>
        <strain evidence="1 2">B448-2</strain>
    </source>
</reference>
<accession>A0A2U2I7G0</accession>
<dbReference type="AlphaFoldDB" id="A0A2U2I7G0"/>
<evidence type="ECO:0000313" key="2">
    <source>
        <dbReference type="Proteomes" id="UP000241421"/>
    </source>
</evidence>
<proteinExistence type="predicted"/>
<keyword evidence="2" id="KW-1185">Reference proteome</keyword>
<evidence type="ECO:0008006" key="3">
    <source>
        <dbReference type="Google" id="ProtNLM"/>
    </source>
</evidence>
<dbReference type="EMBL" id="PXWF02000010">
    <property type="protein sequence ID" value="PWF55678.1"/>
    <property type="molecule type" value="Genomic_DNA"/>
</dbReference>
<gene>
    <name evidence="1" type="ORF">C7C56_000605</name>
</gene>
<evidence type="ECO:0000313" key="1">
    <source>
        <dbReference type="EMBL" id="PWF55678.1"/>
    </source>
</evidence>
<sequence>MANGASLVSNGGNIAAQTGNDVTIETIAAGAGSVRVVAGGSIVDQDLVGDGEVDIMANGLQLSAGNAIGSGA</sequence>